<evidence type="ECO:0000256" key="5">
    <source>
        <dbReference type="SAM" id="MobiDB-lite"/>
    </source>
</evidence>
<evidence type="ECO:0000256" key="4">
    <source>
        <dbReference type="ARBA" id="ARBA00023163"/>
    </source>
</evidence>
<dbReference type="GO" id="GO:0003677">
    <property type="term" value="F:DNA binding"/>
    <property type="evidence" value="ECO:0007669"/>
    <property type="project" value="UniProtKB-KW"/>
</dbReference>
<dbReference type="InterPro" id="IPR007624">
    <property type="entry name" value="RNA_pol_sigma70_r3"/>
</dbReference>
<evidence type="ECO:0000259" key="8">
    <source>
        <dbReference type="Pfam" id="PF04545"/>
    </source>
</evidence>
<proteinExistence type="predicted"/>
<evidence type="ECO:0000256" key="1">
    <source>
        <dbReference type="ARBA" id="ARBA00023015"/>
    </source>
</evidence>
<gene>
    <name evidence="9" type="ORF">GCM10011588_26000</name>
</gene>
<feature type="domain" description="RNA polymerase sigma-70 region 4" evidence="8">
    <location>
        <begin position="223"/>
        <end position="272"/>
    </location>
</feature>
<evidence type="ECO:0000256" key="3">
    <source>
        <dbReference type="ARBA" id="ARBA00023125"/>
    </source>
</evidence>
<evidence type="ECO:0000259" key="6">
    <source>
        <dbReference type="Pfam" id="PF04539"/>
    </source>
</evidence>
<evidence type="ECO:0000313" key="10">
    <source>
        <dbReference type="Proteomes" id="UP000638263"/>
    </source>
</evidence>
<dbReference type="RefSeq" id="WP_229718747.1">
    <property type="nucleotide sequence ID" value="NZ_BMMH01000004.1"/>
</dbReference>
<dbReference type="NCBIfam" id="TIGR02937">
    <property type="entry name" value="sigma70-ECF"/>
    <property type="match status" value="1"/>
</dbReference>
<dbReference type="InterPro" id="IPR036388">
    <property type="entry name" value="WH-like_DNA-bd_sf"/>
</dbReference>
<evidence type="ECO:0000313" key="9">
    <source>
        <dbReference type="EMBL" id="GGL10377.1"/>
    </source>
</evidence>
<sequence length="284" mass="31006">MTAHSSSIRPAPSPSARRADRGRDTYDGIEPLLGELAALDPADPHHAELRDEIIGRCLPLADHIARRYAGRGIDFDDLQQTARMGVVHAVDRFDPAAGTKFVSFAVPTAMGEVRRYFRDQSWAIRVPRRLKELRGRITATTPLLMQELGHTPNARDLATALDTDVEEITQALIASKGYTSEPLDAAPGAEDDSGDLALSHADRLGSIDPCYGLLEDAAAVRPLLAQLPRDDRRVLILRYFENKTQREIGATIGCSQMQASRILTRILATLREQALGEPAAGRAA</sequence>
<dbReference type="GO" id="GO:0006352">
    <property type="term" value="P:DNA-templated transcription initiation"/>
    <property type="evidence" value="ECO:0007669"/>
    <property type="project" value="InterPro"/>
</dbReference>
<comment type="caution">
    <text evidence="9">The sequence shown here is derived from an EMBL/GenBank/DDBJ whole genome shotgun (WGS) entry which is preliminary data.</text>
</comment>
<dbReference type="InterPro" id="IPR013324">
    <property type="entry name" value="RNA_pol_sigma_r3/r4-like"/>
</dbReference>
<keyword evidence="2" id="KW-0731">Sigma factor</keyword>
<dbReference type="SUPFAM" id="SSF88659">
    <property type="entry name" value="Sigma3 and sigma4 domains of RNA polymerase sigma factors"/>
    <property type="match status" value="2"/>
</dbReference>
<keyword evidence="1" id="KW-0805">Transcription regulation</keyword>
<evidence type="ECO:0000256" key="2">
    <source>
        <dbReference type="ARBA" id="ARBA00023082"/>
    </source>
</evidence>
<feature type="compositionally biased region" description="Low complexity" evidence="5">
    <location>
        <begin position="1"/>
        <end position="16"/>
    </location>
</feature>
<organism evidence="9 10">
    <name type="scientific">Nocardia jinanensis</name>
    <dbReference type="NCBI Taxonomy" id="382504"/>
    <lineage>
        <taxon>Bacteria</taxon>
        <taxon>Bacillati</taxon>
        <taxon>Actinomycetota</taxon>
        <taxon>Actinomycetes</taxon>
        <taxon>Mycobacteriales</taxon>
        <taxon>Nocardiaceae</taxon>
        <taxon>Nocardia</taxon>
    </lineage>
</organism>
<reference evidence="9" key="2">
    <citation type="submission" date="2020-09" db="EMBL/GenBank/DDBJ databases">
        <authorList>
            <person name="Sun Q."/>
            <person name="Zhou Y."/>
        </authorList>
    </citation>
    <scope>NUCLEOTIDE SEQUENCE</scope>
    <source>
        <strain evidence="9">CGMCC 4.3508</strain>
    </source>
</reference>
<dbReference type="GO" id="GO:0016987">
    <property type="term" value="F:sigma factor activity"/>
    <property type="evidence" value="ECO:0007669"/>
    <property type="project" value="UniProtKB-KW"/>
</dbReference>
<dbReference type="Pfam" id="PF04539">
    <property type="entry name" value="Sigma70_r3"/>
    <property type="match status" value="1"/>
</dbReference>
<dbReference type="InterPro" id="IPR014284">
    <property type="entry name" value="RNA_pol_sigma-70_dom"/>
</dbReference>
<dbReference type="EMBL" id="BMMH01000004">
    <property type="protein sequence ID" value="GGL10377.1"/>
    <property type="molecule type" value="Genomic_DNA"/>
</dbReference>
<protein>
    <submittedName>
        <fullName evidence="9">RNA polymerase sigma factor SigF</fullName>
    </submittedName>
</protein>
<keyword evidence="4" id="KW-0804">Transcription</keyword>
<dbReference type="Pfam" id="PF04542">
    <property type="entry name" value="Sigma70_r2"/>
    <property type="match status" value="1"/>
</dbReference>
<dbReference type="AlphaFoldDB" id="A0A917VRF3"/>
<dbReference type="Gene3D" id="1.20.120.1810">
    <property type="match status" value="1"/>
</dbReference>
<dbReference type="CDD" id="cd06171">
    <property type="entry name" value="Sigma70_r4"/>
    <property type="match status" value="1"/>
</dbReference>
<name>A0A917VRF3_9NOCA</name>
<dbReference type="SUPFAM" id="SSF88946">
    <property type="entry name" value="Sigma2 domain of RNA polymerase sigma factors"/>
    <property type="match status" value="1"/>
</dbReference>
<accession>A0A917VRF3</accession>
<dbReference type="InterPro" id="IPR007630">
    <property type="entry name" value="RNA_pol_sigma70_r4"/>
</dbReference>
<reference evidence="9" key="1">
    <citation type="journal article" date="2014" name="Int. J. Syst. Evol. Microbiol.">
        <title>Complete genome sequence of Corynebacterium casei LMG S-19264T (=DSM 44701T), isolated from a smear-ripened cheese.</title>
        <authorList>
            <consortium name="US DOE Joint Genome Institute (JGI-PGF)"/>
            <person name="Walter F."/>
            <person name="Albersmeier A."/>
            <person name="Kalinowski J."/>
            <person name="Ruckert C."/>
        </authorList>
    </citation>
    <scope>NUCLEOTIDE SEQUENCE</scope>
    <source>
        <strain evidence="9">CGMCC 4.3508</strain>
    </source>
</reference>
<evidence type="ECO:0000259" key="7">
    <source>
        <dbReference type="Pfam" id="PF04542"/>
    </source>
</evidence>
<dbReference type="Pfam" id="PF04545">
    <property type="entry name" value="Sigma70_r4"/>
    <property type="match status" value="1"/>
</dbReference>
<dbReference type="InterPro" id="IPR014322">
    <property type="entry name" value="RNA_pol_sigma-B/F/G"/>
</dbReference>
<dbReference type="Proteomes" id="UP000638263">
    <property type="component" value="Unassembled WGS sequence"/>
</dbReference>
<dbReference type="PANTHER" id="PTHR30385">
    <property type="entry name" value="SIGMA FACTOR F FLAGELLAR"/>
    <property type="match status" value="1"/>
</dbReference>
<dbReference type="NCBIfam" id="TIGR02980">
    <property type="entry name" value="SigBFG"/>
    <property type="match status" value="1"/>
</dbReference>
<dbReference type="PANTHER" id="PTHR30385:SF4">
    <property type="entry name" value="RNA POLYMERASE SIGMA-E FACTOR"/>
    <property type="match status" value="1"/>
</dbReference>
<keyword evidence="3" id="KW-0238">DNA-binding</keyword>
<dbReference type="Gene3D" id="1.10.10.10">
    <property type="entry name" value="Winged helix-like DNA-binding domain superfamily/Winged helix DNA-binding domain"/>
    <property type="match status" value="2"/>
</dbReference>
<dbReference type="InterPro" id="IPR007627">
    <property type="entry name" value="RNA_pol_sigma70_r2"/>
</dbReference>
<feature type="region of interest" description="Disordered" evidence="5">
    <location>
        <begin position="1"/>
        <end position="24"/>
    </location>
</feature>
<feature type="domain" description="RNA polymerase sigma-70 region 3" evidence="6">
    <location>
        <begin position="132"/>
        <end position="196"/>
    </location>
</feature>
<feature type="domain" description="RNA polymerase sigma-70 region 2" evidence="7">
    <location>
        <begin position="54"/>
        <end position="122"/>
    </location>
</feature>
<keyword evidence="10" id="KW-1185">Reference proteome</keyword>
<dbReference type="InterPro" id="IPR013325">
    <property type="entry name" value="RNA_pol_sigma_r2"/>
</dbReference>